<dbReference type="EMBL" id="ANHY01000015">
    <property type="protein sequence ID" value="EKV28570.1"/>
    <property type="molecule type" value="Genomic_DNA"/>
</dbReference>
<protein>
    <submittedName>
        <fullName evidence="2">Uncharacterized protein</fullName>
    </submittedName>
</protein>
<keyword evidence="1" id="KW-1133">Transmembrane helix</keyword>
<proteinExistence type="predicted"/>
<reference evidence="2 3" key="1">
    <citation type="journal article" date="2013" name="Genome Announc.">
        <title>Draft Genome Sequence of an Alphaproteobacterium, Caenispirillum salinarum AK4(T), Isolated from a Solar Saltern.</title>
        <authorList>
            <person name="Khatri I."/>
            <person name="Singh A."/>
            <person name="Korpole S."/>
            <person name="Pinnaka A.K."/>
            <person name="Subramanian S."/>
        </authorList>
    </citation>
    <scope>NUCLEOTIDE SEQUENCE [LARGE SCALE GENOMIC DNA]</scope>
    <source>
        <strain evidence="2 3">AK4</strain>
    </source>
</reference>
<feature type="transmembrane region" description="Helical" evidence="1">
    <location>
        <begin position="15"/>
        <end position="34"/>
    </location>
</feature>
<keyword evidence="1" id="KW-0812">Transmembrane</keyword>
<evidence type="ECO:0000313" key="2">
    <source>
        <dbReference type="EMBL" id="EKV28570.1"/>
    </source>
</evidence>
<accession>K9GRI5</accession>
<organism evidence="2 3">
    <name type="scientific">Caenispirillum salinarum AK4</name>
    <dbReference type="NCBI Taxonomy" id="1238182"/>
    <lineage>
        <taxon>Bacteria</taxon>
        <taxon>Pseudomonadati</taxon>
        <taxon>Pseudomonadota</taxon>
        <taxon>Alphaproteobacteria</taxon>
        <taxon>Rhodospirillales</taxon>
        <taxon>Novispirillaceae</taxon>
        <taxon>Caenispirillum</taxon>
    </lineage>
</organism>
<dbReference type="Proteomes" id="UP000009881">
    <property type="component" value="Unassembled WGS sequence"/>
</dbReference>
<evidence type="ECO:0000313" key="3">
    <source>
        <dbReference type="Proteomes" id="UP000009881"/>
    </source>
</evidence>
<evidence type="ECO:0000256" key="1">
    <source>
        <dbReference type="SAM" id="Phobius"/>
    </source>
</evidence>
<name>K9GRI5_9PROT</name>
<sequence>MVANTPKSDGKTRRMLFKIWVGLAIVGGLFIMIGGPIAERHVGHDIIALADIATAAFLVITGLGWLVYMVMTKRRTGTNTGERNGTNHHAPSR</sequence>
<keyword evidence="3" id="KW-1185">Reference proteome</keyword>
<gene>
    <name evidence="2" type="ORF">C882_0781</name>
</gene>
<dbReference type="RefSeq" id="WP_009541438.1">
    <property type="nucleotide sequence ID" value="NZ_ANHY01000015.1"/>
</dbReference>
<comment type="caution">
    <text evidence="2">The sequence shown here is derived from an EMBL/GenBank/DDBJ whole genome shotgun (WGS) entry which is preliminary data.</text>
</comment>
<dbReference type="AlphaFoldDB" id="K9GRI5"/>
<keyword evidence="1" id="KW-0472">Membrane</keyword>
<feature type="transmembrane region" description="Helical" evidence="1">
    <location>
        <begin position="46"/>
        <end position="68"/>
    </location>
</feature>